<evidence type="ECO:0000313" key="2">
    <source>
        <dbReference type="Proteomes" id="UP000016922"/>
    </source>
</evidence>
<dbReference type="HOGENOM" id="CLU_1129139_0_0_1"/>
<keyword evidence="2" id="KW-1185">Reference proteome</keyword>
<dbReference type="AlphaFoldDB" id="S3CLK6"/>
<dbReference type="KEGG" id="glz:GLAREA_03277"/>
<dbReference type="GeneID" id="19462332"/>
<dbReference type="EMBL" id="KE145370">
    <property type="protein sequence ID" value="EPE27362.1"/>
    <property type="molecule type" value="Genomic_DNA"/>
</dbReference>
<proteinExistence type="predicted"/>
<dbReference type="RefSeq" id="XP_008086552.1">
    <property type="nucleotide sequence ID" value="XM_008088361.1"/>
</dbReference>
<accession>S3CLK6</accession>
<protein>
    <submittedName>
        <fullName evidence="1">Uncharacterized protein</fullName>
    </submittedName>
</protein>
<dbReference type="Proteomes" id="UP000016922">
    <property type="component" value="Unassembled WGS sequence"/>
</dbReference>
<reference evidence="1 2" key="1">
    <citation type="journal article" date="2013" name="BMC Genomics">
        <title>Genomics-driven discovery of the pneumocandin biosynthetic gene cluster in the fungus Glarea lozoyensis.</title>
        <authorList>
            <person name="Chen L."/>
            <person name="Yue Q."/>
            <person name="Zhang X."/>
            <person name="Xiang M."/>
            <person name="Wang C."/>
            <person name="Li S."/>
            <person name="Che Y."/>
            <person name="Ortiz-Lopez F.J."/>
            <person name="Bills G.F."/>
            <person name="Liu X."/>
            <person name="An Z."/>
        </authorList>
    </citation>
    <scope>NUCLEOTIDE SEQUENCE [LARGE SCALE GENOMIC DNA]</scope>
    <source>
        <strain evidence="2">ATCC 20868 / MF5171</strain>
    </source>
</reference>
<name>S3CLK6_GLAL2</name>
<evidence type="ECO:0000313" key="1">
    <source>
        <dbReference type="EMBL" id="EPE27362.1"/>
    </source>
</evidence>
<gene>
    <name evidence="1" type="ORF">GLAREA_03277</name>
</gene>
<sequence length="246" mass="29058">MEIVPRIWRDYRVYRIRHSLFVAGVFYKVEEHVLEDWNEMCTIDFTRDVPTMTRMNIEDMMFRRSLFPSQFALKACEELRKLEDCVKSLHIAVPGQNGVYKSVLPELSTFYLGGYDDMMQLHAHIDIFINEDHVDRAGAKMFVYQCALNLLDRASKSPDDKLWRIGLNHGWSCEWEHRCFWTELEVILRRMSKRLSYIDNSYVDGNEGLSHIYIHEIAEPDGTGIVVDWDAFREFGKSVADEFRDR</sequence>
<organism evidence="1 2">
    <name type="scientific">Glarea lozoyensis (strain ATCC 20868 / MF5171)</name>
    <dbReference type="NCBI Taxonomy" id="1116229"/>
    <lineage>
        <taxon>Eukaryota</taxon>
        <taxon>Fungi</taxon>
        <taxon>Dikarya</taxon>
        <taxon>Ascomycota</taxon>
        <taxon>Pezizomycotina</taxon>
        <taxon>Leotiomycetes</taxon>
        <taxon>Helotiales</taxon>
        <taxon>Helotiaceae</taxon>
        <taxon>Glarea</taxon>
    </lineage>
</organism>